<dbReference type="InterPro" id="IPR023048">
    <property type="entry name" value="NADH:quinone_OxRdtase_FMN_depd"/>
</dbReference>
<evidence type="ECO:0000256" key="3">
    <source>
        <dbReference type="ARBA" id="ARBA00023002"/>
    </source>
</evidence>
<comment type="catalytic activity">
    <reaction evidence="5">
        <text>N,N-dimethyl-1,4-phenylenediamine + anthranilate + 2 NAD(+) = 2-(4-dimethylaminophenyl)diazenylbenzoate + 2 NADH + 2 H(+)</text>
        <dbReference type="Rhea" id="RHEA:55872"/>
        <dbReference type="ChEBI" id="CHEBI:15378"/>
        <dbReference type="ChEBI" id="CHEBI:15783"/>
        <dbReference type="ChEBI" id="CHEBI:16567"/>
        <dbReference type="ChEBI" id="CHEBI:57540"/>
        <dbReference type="ChEBI" id="CHEBI:57945"/>
        <dbReference type="ChEBI" id="CHEBI:71579"/>
        <dbReference type="EC" id="1.7.1.17"/>
    </reaction>
    <physiologicalReaction direction="right-to-left" evidence="5">
        <dbReference type="Rhea" id="RHEA:55874"/>
    </physiologicalReaction>
</comment>
<gene>
    <name evidence="6" type="primary">azoR</name>
    <name evidence="8" type="ORF">ACPOL_1366</name>
</gene>
<dbReference type="RefSeq" id="WP_161557228.1">
    <property type="nucleotide sequence ID" value="NZ_CP030840.1"/>
</dbReference>
<keyword evidence="4 6" id="KW-0520">NAD</keyword>
<dbReference type="SUPFAM" id="SSF52218">
    <property type="entry name" value="Flavoproteins"/>
    <property type="match status" value="1"/>
</dbReference>
<comment type="similarity">
    <text evidence="6">Belongs to the azoreductase type 1 family.</text>
</comment>
<dbReference type="GO" id="GO:0010181">
    <property type="term" value="F:FMN binding"/>
    <property type="evidence" value="ECO:0007669"/>
    <property type="project" value="UniProtKB-UniRule"/>
</dbReference>
<reference evidence="8 9" key="1">
    <citation type="journal article" date="2018" name="Front. Microbiol.">
        <title>Hydrolytic Capabilities as a Key to Environmental Success: Chitinolytic and Cellulolytic Acidobacteria From Acidic Sub-arctic Soils and Boreal Peatlands.</title>
        <authorList>
            <person name="Belova S.E."/>
            <person name="Ravin N.V."/>
            <person name="Pankratov T.A."/>
            <person name="Rakitin A.L."/>
            <person name="Ivanova A.A."/>
            <person name="Beletsky A.V."/>
            <person name="Mardanov A.V."/>
            <person name="Sinninghe Damste J.S."/>
            <person name="Dedysh S.N."/>
        </authorList>
    </citation>
    <scope>NUCLEOTIDE SEQUENCE [LARGE SCALE GENOMIC DNA]</scope>
    <source>
        <strain evidence="8 9">SBC82</strain>
    </source>
</reference>
<evidence type="ECO:0000259" key="7">
    <source>
        <dbReference type="Pfam" id="PF02525"/>
    </source>
</evidence>
<dbReference type="EC" id="1.7.1.17" evidence="6"/>
<dbReference type="InterPro" id="IPR003680">
    <property type="entry name" value="Flavodoxin_fold"/>
</dbReference>
<evidence type="ECO:0000256" key="2">
    <source>
        <dbReference type="ARBA" id="ARBA00022643"/>
    </source>
</evidence>
<comment type="subunit">
    <text evidence="6">Homodimer.</text>
</comment>
<dbReference type="Proteomes" id="UP000253606">
    <property type="component" value="Chromosome"/>
</dbReference>
<feature type="binding site" evidence="6">
    <location>
        <begin position="15"/>
        <end position="17"/>
    </location>
    <ligand>
        <name>FMN</name>
        <dbReference type="ChEBI" id="CHEBI:58210"/>
    </ligand>
</feature>
<dbReference type="InterPro" id="IPR029039">
    <property type="entry name" value="Flavoprotein-like_sf"/>
</dbReference>
<evidence type="ECO:0000256" key="4">
    <source>
        <dbReference type="ARBA" id="ARBA00023027"/>
    </source>
</evidence>
<proteinExistence type="inferred from homology"/>
<dbReference type="Gene3D" id="3.40.50.360">
    <property type="match status" value="1"/>
</dbReference>
<evidence type="ECO:0000256" key="1">
    <source>
        <dbReference type="ARBA" id="ARBA00022630"/>
    </source>
</evidence>
<dbReference type="EMBL" id="CP030840">
    <property type="protein sequence ID" value="AXC10714.1"/>
    <property type="molecule type" value="Genomic_DNA"/>
</dbReference>
<comment type="cofactor">
    <cofactor evidence="6">
        <name>FMN</name>
        <dbReference type="ChEBI" id="CHEBI:58210"/>
    </cofactor>
    <text evidence="6">Binds 1 FMN per subunit.</text>
</comment>
<keyword evidence="9" id="KW-1185">Reference proteome</keyword>
<comment type="caution">
    <text evidence="6">Lacks conserved residue(s) required for the propagation of feature annotation.</text>
</comment>
<sequence length="201" mass="21575">MPTLLVIESSPRPASVSTSLTQKFVAEWQQKYPGGNVITRNLFAQPAPFVSEAWIMAAYTPKDHRTAEQTAALAASDEYIQELSQADTIVIGAPMHNFSISAPLKAWIDQIVRPGATFSIGEGGYKGLLDSKKKVIVASARGGEYTGELAFLDHQTPYLKTILGFIGLTDVHFALANNQSRAAEAAEAGLKLGTEQILALA</sequence>
<dbReference type="GO" id="GO:0016655">
    <property type="term" value="F:oxidoreductase activity, acting on NAD(P)H, quinone or similar compound as acceptor"/>
    <property type="evidence" value="ECO:0007669"/>
    <property type="project" value="InterPro"/>
</dbReference>
<dbReference type="KEGG" id="abas:ACPOL_1366"/>
<evidence type="ECO:0000256" key="5">
    <source>
        <dbReference type="ARBA" id="ARBA00048542"/>
    </source>
</evidence>
<feature type="binding site" evidence="6">
    <location>
        <position position="10"/>
    </location>
    <ligand>
        <name>FMN</name>
        <dbReference type="ChEBI" id="CHEBI:58210"/>
    </ligand>
</feature>
<keyword evidence="2 6" id="KW-0288">FMN</keyword>
<keyword evidence="1 6" id="KW-0285">Flavoprotein</keyword>
<evidence type="ECO:0000313" key="9">
    <source>
        <dbReference type="Proteomes" id="UP000253606"/>
    </source>
</evidence>
<dbReference type="Pfam" id="PF02525">
    <property type="entry name" value="Flavodoxin_2"/>
    <property type="match status" value="1"/>
</dbReference>
<dbReference type="GO" id="GO:0016652">
    <property type="term" value="F:oxidoreductase activity, acting on NAD(P)H as acceptor"/>
    <property type="evidence" value="ECO:0007669"/>
    <property type="project" value="UniProtKB-UniRule"/>
</dbReference>
<feature type="domain" description="Flavodoxin-like fold" evidence="7">
    <location>
        <begin position="3"/>
        <end position="191"/>
    </location>
</feature>
<name>A0A2Z5FW37_9BACT</name>
<comment type="function">
    <text evidence="6">Quinone reductase that provides resistance to thiol-specific stress caused by electrophilic quinones.</text>
</comment>
<comment type="function">
    <text evidence="6">Also exhibits azoreductase activity. Catalyzes the reductive cleavage of the azo bond in aromatic azo compounds to the corresponding amines.</text>
</comment>
<dbReference type="PANTHER" id="PTHR43741">
    <property type="entry name" value="FMN-DEPENDENT NADH-AZOREDUCTASE 1"/>
    <property type="match status" value="1"/>
</dbReference>
<keyword evidence="3 6" id="KW-0560">Oxidoreductase</keyword>
<evidence type="ECO:0000313" key="8">
    <source>
        <dbReference type="EMBL" id="AXC10714.1"/>
    </source>
</evidence>
<dbReference type="EC" id="1.6.5.-" evidence="6"/>
<evidence type="ECO:0000256" key="6">
    <source>
        <dbReference type="HAMAP-Rule" id="MF_01216"/>
    </source>
</evidence>
<dbReference type="PANTHER" id="PTHR43741:SF2">
    <property type="entry name" value="FMN-DEPENDENT NADH:QUINONE OXIDOREDUCTASE"/>
    <property type="match status" value="1"/>
</dbReference>
<dbReference type="HAMAP" id="MF_01216">
    <property type="entry name" value="Azoreductase_type1"/>
    <property type="match status" value="1"/>
</dbReference>
<organism evidence="8 9">
    <name type="scientific">Acidisarcina polymorpha</name>
    <dbReference type="NCBI Taxonomy" id="2211140"/>
    <lineage>
        <taxon>Bacteria</taxon>
        <taxon>Pseudomonadati</taxon>
        <taxon>Acidobacteriota</taxon>
        <taxon>Terriglobia</taxon>
        <taxon>Terriglobales</taxon>
        <taxon>Acidobacteriaceae</taxon>
        <taxon>Acidisarcina</taxon>
    </lineage>
</organism>
<dbReference type="GO" id="GO:0009055">
    <property type="term" value="F:electron transfer activity"/>
    <property type="evidence" value="ECO:0007669"/>
    <property type="project" value="UniProtKB-UniRule"/>
</dbReference>
<comment type="catalytic activity">
    <reaction evidence="6">
        <text>2 a quinone + NADH + H(+) = 2 a 1,4-benzosemiquinone + NAD(+)</text>
        <dbReference type="Rhea" id="RHEA:65952"/>
        <dbReference type="ChEBI" id="CHEBI:15378"/>
        <dbReference type="ChEBI" id="CHEBI:57540"/>
        <dbReference type="ChEBI" id="CHEBI:57945"/>
        <dbReference type="ChEBI" id="CHEBI:132124"/>
        <dbReference type="ChEBI" id="CHEBI:134225"/>
    </reaction>
</comment>
<accession>A0A2Z5FW37</accession>
<dbReference type="InterPro" id="IPR050104">
    <property type="entry name" value="FMN-dep_NADH:Q_OxRdtase_AzoR1"/>
</dbReference>
<dbReference type="AlphaFoldDB" id="A0A2Z5FW37"/>
<protein>
    <recommendedName>
        <fullName evidence="6">FMN dependent NADH:quinone oxidoreductase</fullName>
        <ecNumber evidence="6">1.6.5.-</ecNumber>
    </recommendedName>
    <alternativeName>
        <fullName evidence="6">Azo-dye reductase</fullName>
    </alternativeName>
    <alternativeName>
        <fullName evidence="6">FMN-dependent NADH-azo compound oxidoreductase</fullName>
    </alternativeName>
    <alternativeName>
        <fullName evidence="6">FMN-dependent NADH-azoreductase</fullName>
        <ecNumber evidence="6">1.7.1.17</ecNumber>
    </alternativeName>
</protein>